<feature type="transmembrane region" description="Helical" evidence="1">
    <location>
        <begin position="114"/>
        <end position="134"/>
    </location>
</feature>
<evidence type="ECO:0000256" key="1">
    <source>
        <dbReference type="SAM" id="Phobius"/>
    </source>
</evidence>
<dbReference type="Pfam" id="PF11193">
    <property type="entry name" value="DUF2812"/>
    <property type="match status" value="1"/>
</dbReference>
<sequence>MRKSICKWFFAWDFDKEEKWLNDMAATGLALVAVHGICYTFEQSEPGEYGIRIELLNDLPSFPESEQYIRFLEGTGAEHIGSTFRWVYFRKKKVNGEFDLFSDYNCRVRHLNRVLWLLVPVSLIFISGSINFTFRFLDGMRDPAVAVITLLEIVFLILIIYGIIRLLILKHRLKKEHRLYE</sequence>
<proteinExistence type="predicted"/>
<dbReference type="InterPro" id="IPR021359">
    <property type="entry name" value="DUF2812"/>
</dbReference>
<name>A0A644X826_9ZZZZ</name>
<dbReference type="AlphaFoldDB" id="A0A644X826"/>
<keyword evidence="1" id="KW-0472">Membrane</keyword>
<keyword evidence="1" id="KW-1133">Transmembrane helix</keyword>
<dbReference type="EMBL" id="VSSQ01001956">
    <property type="protein sequence ID" value="MPM12330.1"/>
    <property type="molecule type" value="Genomic_DNA"/>
</dbReference>
<protein>
    <recommendedName>
        <fullName evidence="3">DUF2812 domain-containing protein</fullName>
    </recommendedName>
</protein>
<organism evidence="2">
    <name type="scientific">bioreactor metagenome</name>
    <dbReference type="NCBI Taxonomy" id="1076179"/>
    <lineage>
        <taxon>unclassified sequences</taxon>
        <taxon>metagenomes</taxon>
        <taxon>ecological metagenomes</taxon>
    </lineage>
</organism>
<comment type="caution">
    <text evidence="2">The sequence shown here is derived from an EMBL/GenBank/DDBJ whole genome shotgun (WGS) entry which is preliminary data.</text>
</comment>
<accession>A0A644X826</accession>
<evidence type="ECO:0000313" key="2">
    <source>
        <dbReference type="EMBL" id="MPM12330.1"/>
    </source>
</evidence>
<feature type="transmembrane region" description="Helical" evidence="1">
    <location>
        <begin position="146"/>
        <end position="168"/>
    </location>
</feature>
<reference evidence="2" key="1">
    <citation type="submission" date="2019-08" db="EMBL/GenBank/DDBJ databases">
        <authorList>
            <person name="Kucharzyk K."/>
            <person name="Murdoch R.W."/>
            <person name="Higgins S."/>
            <person name="Loffler F."/>
        </authorList>
    </citation>
    <scope>NUCLEOTIDE SEQUENCE</scope>
</reference>
<gene>
    <name evidence="2" type="ORF">SDC9_58683</name>
</gene>
<evidence type="ECO:0008006" key="3">
    <source>
        <dbReference type="Google" id="ProtNLM"/>
    </source>
</evidence>
<keyword evidence="1" id="KW-0812">Transmembrane</keyword>